<dbReference type="EMBL" id="SWVK01000002">
    <property type="protein sequence ID" value="NFN33996.1"/>
    <property type="molecule type" value="Genomic_DNA"/>
</dbReference>
<dbReference type="OrthoDB" id="1937989at2"/>
<comment type="caution">
    <text evidence="2">The sequence shown here is derived from an EMBL/GenBank/DDBJ whole genome shotgun (WGS) entry which is preliminary data.</text>
</comment>
<dbReference type="Proteomes" id="UP000476820">
    <property type="component" value="Unassembled WGS sequence"/>
</dbReference>
<evidence type="ECO:0000256" key="1">
    <source>
        <dbReference type="SAM" id="Phobius"/>
    </source>
</evidence>
<dbReference type="EMBL" id="SWOV01000025">
    <property type="protein sequence ID" value="NFF88264.1"/>
    <property type="molecule type" value="Genomic_DNA"/>
</dbReference>
<feature type="transmembrane region" description="Helical" evidence="1">
    <location>
        <begin position="40"/>
        <end position="59"/>
    </location>
</feature>
<keyword evidence="1" id="KW-1133">Transmembrane helix</keyword>
<evidence type="ECO:0000313" key="3">
    <source>
        <dbReference type="EMBL" id="NFN33996.1"/>
    </source>
</evidence>
<proteinExistence type="predicted"/>
<feature type="transmembrane region" description="Helical" evidence="1">
    <location>
        <begin position="17"/>
        <end position="34"/>
    </location>
</feature>
<evidence type="ECO:0000313" key="5">
    <source>
        <dbReference type="Proteomes" id="UP000473681"/>
    </source>
</evidence>
<accession>A0A0L9Y7A6</accession>
<evidence type="ECO:0000313" key="7">
    <source>
        <dbReference type="Proteomes" id="UP000486903"/>
    </source>
</evidence>
<gene>
    <name evidence="2" type="ORF">FC774_10335</name>
    <name evidence="3" type="ORF">FDB51_02420</name>
    <name evidence="4" type="ORF">FDG31_12375</name>
</gene>
<dbReference type="RefSeq" id="WP_003370660.1">
    <property type="nucleotide sequence ID" value="NZ_CP070936.1"/>
</dbReference>
<reference evidence="5 6" key="1">
    <citation type="submission" date="2019-04" db="EMBL/GenBank/DDBJ databases">
        <title>Genome sequencing of Clostridium botulinum Groups I-IV and Clostridium butyricum.</title>
        <authorList>
            <person name="Brunt J."/>
            <person name="Van Vliet A.H.M."/>
            <person name="Stringer S.C."/>
            <person name="Carter A.T."/>
            <person name="Peck M.W."/>
        </authorList>
    </citation>
    <scope>NUCLEOTIDE SEQUENCE [LARGE SCALE GENOMIC DNA]</scope>
    <source>
        <strain evidence="2 6">1605</strain>
        <strain evidence="4 7">BL81</strain>
        <strain evidence="3 5">CB-K-33E</strain>
    </source>
</reference>
<evidence type="ECO:0000313" key="6">
    <source>
        <dbReference type="Proteomes" id="UP000476820"/>
    </source>
</evidence>
<keyword evidence="1" id="KW-0812">Transmembrane</keyword>
<keyword evidence="1" id="KW-0472">Membrane</keyword>
<evidence type="ECO:0000313" key="4">
    <source>
        <dbReference type="EMBL" id="NFV26947.1"/>
    </source>
</evidence>
<name>A0A0L9Y7A6_CLOBO</name>
<evidence type="ECO:0000313" key="2">
    <source>
        <dbReference type="EMBL" id="NFF88264.1"/>
    </source>
</evidence>
<dbReference type="EMBL" id="SXFB01000009">
    <property type="protein sequence ID" value="NFV26947.1"/>
    <property type="molecule type" value="Genomic_DNA"/>
</dbReference>
<dbReference type="Proteomes" id="UP000486903">
    <property type="component" value="Unassembled WGS sequence"/>
</dbReference>
<organism evidence="2 6">
    <name type="scientific">Clostridium botulinum</name>
    <dbReference type="NCBI Taxonomy" id="1491"/>
    <lineage>
        <taxon>Bacteria</taxon>
        <taxon>Bacillati</taxon>
        <taxon>Bacillota</taxon>
        <taxon>Clostridia</taxon>
        <taxon>Eubacteriales</taxon>
        <taxon>Clostridiaceae</taxon>
        <taxon>Clostridium</taxon>
    </lineage>
</organism>
<dbReference type="Proteomes" id="UP000473681">
    <property type="component" value="Unassembled WGS sequence"/>
</dbReference>
<sequence length="195" mass="22724">MDIYTAIKKEKSSLKRFIIFMLILAIILPAVLLITNLLNVFYLIYLTLIEFLIVISILIKLNGYNVEYKCNNNRLMFKTGILATTSLILCDKVVLVHTDKSDYDMEIIIITSVSFKNSLLRPVPPNFLKRHPKLKKEYEKIQDKNPNKTYYFQIVRKGGLKKYLLLDCIYRNCVKAIYTEHSIQNIKIARGQTIV</sequence>
<dbReference type="AlphaFoldDB" id="A0A0L9Y7A6"/>
<protein>
    <submittedName>
        <fullName evidence="2">Uncharacterized protein</fullName>
    </submittedName>
</protein>